<keyword evidence="1" id="KW-0051">Antiviral defense</keyword>
<feature type="domain" description="CRISPR type III-associated protein" evidence="2">
    <location>
        <begin position="34"/>
        <end position="224"/>
    </location>
</feature>
<protein>
    <submittedName>
        <fullName evidence="3">CRISPR-associated protein, Cmr1 family</fullName>
    </submittedName>
</protein>
<dbReference type="OrthoDB" id="190500at2"/>
<accession>A0A1X7LPK2</accession>
<dbReference type="InterPro" id="IPR005537">
    <property type="entry name" value="RAMP_III_fam"/>
</dbReference>
<evidence type="ECO:0000259" key="2">
    <source>
        <dbReference type="Pfam" id="PF03787"/>
    </source>
</evidence>
<dbReference type="GO" id="GO:0051607">
    <property type="term" value="P:defense response to virus"/>
    <property type="evidence" value="ECO:0007669"/>
    <property type="project" value="UniProtKB-KW"/>
</dbReference>
<dbReference type="STRING" id="1852522.SAMN06295960_3916"/>
<evidence type="ECO:0000256" key="1">
    <source>
        <dbReference type="ARBA" id="ARBA00023118"/>
    </source>
</evidence>
<organism evidence="3 4">
    <name type="scientific">Paenibacillus aquistagni</name>
    <dbReference type="NCBI Taxonomy" id="1852522"/>
    <lineage>
        <taxon>Bacteria</taxon>
        <taxon>Bacillati</taxon>
        <taxon>Bacillota</taxon>
        <taxon>Bacilli</taxon>
        <taxon>Bacillales</taxon>
        <taxon>Paenibacillaceae</taxon>
        <taxon>Paenibacillus</taxon>
    </lineage>
</organism>
<gene>
    <name evidence="3" type="ORF">SAMN06295960_3916</name>
</gene>
<dbReference type="AlphaFoldDB" id="A0A1X7LPK2"/>
<evidence type="ECO:0000313" key="4">
    <source>
        <dbReference type="Proteomes" id="UP000193834"/>
    </source>
</evidence>
<dbReference type="NCBIfam" id="TIGR01894">
    <property type="entry name" value="cas_TM1795_cmr1"/>
    <property type="match status" value="1"/>
</dbReference>
<sequence>MIDQDGKRQELKQLHDIVDKVSQHRSTLQERYFIKVVTPMFGGSSEPGDVDPRFPIRSASIRGHLRFWWRATRGARYETAEELRKVESNIFGDTQHPSKVKIWVDQPIHKPQKIEFKKRGEAGYNEELSNLRYVLFPFENKLSSLKKCTNKQWNSQQGQKENDDMYYPSHSFELYIEYLLGVGKSEEDQQLELEKYKKEIHAALWAWINFGGIGARTRRGCGSLYCSRFSMKEDERFYNQRDVEKWYKEHLQTYGIQLLSGNKSREWPTLSNEIHLQFHKQEIWDAWSKTIRVYQLFRSRRPSTKETGTKRPGRSYWPEADSIRKLTNMHSNKHKELLTISRSDDQEYAFPRAVFGLPIITKFTGENGAGNREPYTTQLTPGGKEKARLASPLITKAIAVSEHDGHGALIVLKQPKIEGLELSLAGDEAKNKHNQTHTSLIEAKLRSTVINKHHIYEPSVTYKNPVNNPMAKPEGMYYSALEAFLNIKEVKDWKR</sequence>
<dbReference type="Proteomes" id="UP000193834">
    <property type="component" value="Unassembled WGS sequence"/>
</dbReference>
<proteinExistence type="predicted"/>
<dbReference type="EMBL" id="FXAZ01000006">
    <property type="protein sequence ID" value="SMG55437.1"/>
    <property type="molecule type" value="Genomic_DNA"/>
</dbReference>
<evidence type="ECO:0000313" key="3">
    <source>
        <dbReference type="EMBL" id="SMG55437.1"/>
    </source>
</evidence>
<dbReference type="RefSeq" id="WP_085497076.1">
    <property type="nucleotide sequence ID" value="NZ_FXAZ01000006.1"/>
</dbReference>
<keyword evidence="4" id="KW-1185">Reference proteome</keyword>
<reference evidence="3 4" key="1">
    <citation type="submission" date="2017-04" db="EMBL/GenBank/DDBJ databases">
        <authorList>
            <person name="Afonso C.L."/>
            <person name="Miller P.J."/>
            <person name="Scott M.A."/>
            <person name="Spackman E."/>
            <person name="Goraichik I."/>
            <person name="Dimitrov K.M."/>
            <person name="Suarez D.L."/>
            <person name="Swayne D.E."/>
        </authorList>
    </citation>
    <scope>NUCLEOTIDE SEQUENCE [LARGE SCALE GENOMIC DNA]</scope>
    <source>
        <strain evidence="3 4">11</strain>
    </source>
</reference>
<dbReference type="InterPro" id="IPR007522">
    <property type="entry name" value="CRISPR-assoc_prot_TM1795"/>
</dbReference>
<dbReference type="Pfam" id="PF03787">
    <property type="entry name" value="RAMPs"/>
    <property type="match status" value="1"/>
</dbReference>
<name>A0A1X7LPK2_9BACL</name>